<dbReference type="GO" id="GO:0009240">
    <property type="term" value="P:isopentenyl diphosphate biosynthetic process"/>
    <property type="evidence" value="ECO:0007669"/>
    <property type="project" value="TreeGrafter"/>
</dbReference>
<evidence type="ECO:0000259" key="1">
    <source>
        <dbReference type="PROSITE" id="PS51462"/>
    </source>
</evidence>
<dbReference type="OMA" id="SCATRIH"/>
<reference evidence="2" key="1">
    <citation type="submission" date="2021-08" db="EMBL/GenBank/DDBJ databases">
        <title>WGS assembly of Ceratopteris richardii.</title>
        <authorList>
            <person name="Marchant D.B."/>
            <person name="Chen G."/>
            <person name="Jenkins J."/>
            <person name="Shu S."/>
            <person name="Leebens-Mack J."/>
            <person name="Grimwood J."/>
            <person name="Schmutz J."/>
            <person name="Soltis P."/>
            <person name="Soltis D."/>
            <person name="Chen Z.-H."/>
        </authorList>
    </citation>
    <scope>NUCLEOTIDE SEQUENCE</scope>
    <source>
        <strain evidence="2">Whitten #5841</strain>
        <tissue evidence="2">Leaf</tissue>
    </source>
</reference>
<dbReference type="GO" id="GO:0005737">
    <property type="term" value="C:cytoplasm"/>
    <property type="evidence" value="ECO:0007669"/>
    <property type="project" value="TreeGrafter"/>
</dbReference>
<dbReference type="Gene3D" id="3.90.79.10">
    <property type="entry name" value="Nucleoside Triphosphate Pyrophosphohydrolase"/>
    <property type="match status" value="1"/>
</dbReference>
<proteinExistence type="predicted"/>
<sequence>MAAGTEEYLDVLTREGEHTGISKPRLFPPYRLVSLSFSGLVVYISLVHRDGDYHRAVHVWIYAESTGELLLQKRADNKDSWPGLWDISCAGHISAGDTSLSSARRELEEELGVSLPFEAFELLFVYLQECVINDGTFINNEFNDVYLVTVPDHIPVDLFSLQESEVSMVKYISLTEYEDALRENKVEYVPYEVDGAYNKLFSVIKSRYGADPIKRHESIQKQIKRYASVELKAELSTLSNGDYKALEPIIQASKILDNLFLEQDEQIKHSCATRIHNPLQVNHAEASSDWR</sequence>
<dbReference type="GO" id="GO:0004452">
    <property type="term" value="F:isopentenyl-diphosphate delta-isomerase activity"/>
    <property type="evidence" value="ECO:0007669"/>
    <property type="project" value="TreeGrafter"/>
</dbReference>
<dbReference type="InterPro" id="IPR015797">
    <property type="entry name" value="NUDIX_hydrolase-like_dom_sf"/>
</dbReference>
<dbReference type="AlphaFoldDB" id="A0A8T2VHT5"/>
<dbReference type="CDD" id="cd04692">
    <property type="entry name" value="NUDIX_Hydrolase"/>
    <property type="match status" value="1"/>
</dbReference>
<feature type="domain" description="Nudix hydrolase" evidence="1">
    <location>
        <begin position="52"/>
        <end position="194"/>
    </location>
</feature>
<protein>
    <recommendedName>
        <fullName evidence="1">Nudix hydrolase domain-containing protein</fullName>
    </recommendedName>
</protein>
<dbReference type="InterPro" id="IPR000086">
    <property type="entry name" value="NUDIX_hydrolase_dom"/>
</dbReference>
<comment type="caution">
    <text evidence="2">The sequence shown here is derived from an EMBL/GenBank/DDBJ whole genome shotgun (WGS) entry which is preliminary data.</text>
</comment>
<dbReference type="Proteomes" id="UP000825935">
    <property type="component" value="Chromosome 2"/>
</dbReference>
<dbReference type="Pfam" id="PF00293">
    <property type="entry name" value="NUDIX"/>
    <property type="match status" value="1"/>
</dbReference>
<accession>A0A8T2VHT5</accession>
<dbReference type="EMBL" id="CM035407">
    <property type="protein sequence ID" value="KAH7444019.1"/>
    <property type="molecule type" value="Genomic_DNA"/>
</dbReference>
<keyword evidence="3" id="KW-1185">Reference proteome</keyword>
<dbReference type="PROSITE" id="PS51462">
    <property type="entry name" value="NUDIX"/>
    <property type="match status" value="1"/>
</dbReference>
<dbReference type="PANTHER" id="PTHR10885:SF20">
    <property type="entry name" value="NUDIX HYDROLASE DOMAIN-CONTAINING PROTEIN"/>
    <property type="match status" value="1"/>
</dbReference>
<dbReference type="OrthoDB" id="510307at2759"/>
<dbReference type="SUPFAM" id="SSF55811">
    <property type="entry name" value="Nudix"/>
    <property type="match status" value="1"/>
</dbReference>
<gene>
    <name evidence="2" type="ORF">KP509_02G060800</name>
</gene>
<dbReference type="PANTHER" id="PTHR10885">
    <property type="entry name" value="ISOPENTENYL-DIPHOSPHATE DELTA-ISOMERASE"/>
    <property type="match status" value="1"/>
</dbReference>
<organism evidence="2 3">
    <name type="scientific">Ceratopteris richardii</name>
    <name type="common">Triangle waterfern</name>
    <dbReference type="NCBI Taxonomy" id="49495"/>
    <lineage>
        <taxon>Eukaryota</taxon>
        <taxon>Viridiplantae</taxon>
        <taxon>Streptophyta</taxon>
        <taxon>Embryophyta</taxon>
        <taxon>Tracheophyta</taxon>
        <taxon>Polypodiopsida</taxon>
        <taxon>Polypodiidae</taxon>
        <taxon>Polypodiales</taxon>
        <taxon>Pteridineae</taxon>
        <taxon>Pteridaceae</taxon>
        <taxon>Parkerioideae</taxon>
        <taxon>Ceratopteris</taxon>
    </lineage>
</organism>
<evidence type="ECO:0000313" key="3">
    <source>
        <dbReference type="Proteomes" id="UP000825935"/>
    </source>
</evidence>
<name>A0A8T2VHT5_CERRI</name>
<evidence type="ECO:0000313" key="2">
    <source>
        <dbReference type="EMBL" id="KAH7444019.1"/>
    </source>
</evidence>